<dbReference type="GO" id="GO:0009740">
    <property type="term" value="P:gibberellic acid mediated signaling pathway"/>
    <property type="evidence" value="ECO:0007669"/>
    <property type="project" value="TreeGrafter"/>
</dbReference>
<keyword evidence="4" id="KW-1185">Reference proteome</keyword>
<dbReference type="GO" id="GO:0008270">
    <property type="term" value="F:zinc ion binding"/>
    <property type="evidence" value="ECO:0007669"/>
    <property type="project" value="UniProtKB-KW"/>
</dbReference>
<dbReference type="Gramene" id="novel_model_6775_5bd9a17a.8.5bd9b13d">
    <property type="protein sequence ID" value="cds.novel_model_6775_5bd9a17a.8.5bd9b13d"/>
    <property type="gene ID" value="novel_gene_3576_5bd9a17a"/>
</dbReference>
<keyword evidence="1" id="KW-0862">Zinc</keyword>
<dbReference type="GO" id="GO:0005634">
    <property type="term" value="C:nucleus"/>
    <property type="evidence" value="ECO:0007669"/>
    <property type="project" value="TreeGrafter"/>
</dbReference>
<keyword evidence="1" id="KW-0479">Metal-binding</keyword>
<dbReference type="EMBL" id="UZAU01000797">
    <property type="status" value="NOT_ANNOTATED_CDS"/>
    <property type="molecule type" value="Genomic_DNA"/>
</dbReference>
<dbReference type="PANTHER" id="PTHR46353:SF5">
    <property type="entry name" value="ZINC FINGER PROTEIN 5"/>
    <property type="match status" value="1"/>
</dbReference>
<dbReference type="GO" id="GO:0000976">
    <property type="term" value="F:transcription cis-regulatory region binding"/>
    <property type="evidence" value="ECO:0007669"/>
    <property type="project" value="TreeGrafter"/>
</dbReference>
<evidence type="ECO:0000313" key="4">
    <source>
        <dbReference type="Proteomes" id="UP000596661"/>
    </source>
</evidence>
<reference evidence="3" key="1">
    <citation type="submission" date="2021-03" db="UniProtKB">
        <authorList>
            <consortium name="EnsemblPlants"/>
        </authorList>
    </citation>
    <scope>IDENTIFICATION</scope>
</reference>
<dbReference type="InterPro" id="IPR013087">
    <property type="entry name" value="Znf_C2H2_type"/>
</dbReference>
<dbReference type="InterPro" id="IPR044299">
    <property type="entry name" value="GIS3/ZFP5/ZFP6"/>
</dbReference>
<protein>
    <recommendedName>
        <fullName evidence="2">C2H2-type domain-containing protein</fullName>
    </recommendedName>
</protein>
<evidence type="ECO:0000259" key="2">
    <source>
        <dbReference type="PROSITE" id="PS50157"/>
    </source>
</evidence>
<dbReference type="PANTHER" id="PTHR46353">
    <property type="entry name" value="ZINC FINGER PROTEIN 5"/>
    <property type="match status" value="1"/>
</dbReference>
<organism evidence="3 4">
    <name type="scientific">Cannabis sativa</name>
    <name type="common">Hemp</name>
    <name type="synonym">Marijuana</name>
    <dbReference type="NCBI Taxonomy" id="3483"/>
    <lineage>
        <taxon>Eukaryota</taxon>
        <taxon>Viridiplantae</taxon>
        <taxon>Streptophyta</taxon>
        <taxon>Embryophyta</taxon>
        <taxon>Tracheophyta</taxon>
        <taxon>Spermatophyta</taxon>
        <taxon>Magnoliopsida</taxon>
        <taxon>eudicotyledons</taxon>
        <taxon>Gunneridae</taxon>
        <taxon>Pentapetalae</taxon>
        <taxon>rosids</taxon>
        <taxon>fabids</taxon>
        <taxon>Rosales</taxon>
        <taxon>Cannabaceae</taxon>
        <taxon>Cannabis</taxon>
    </lineage>
</organism>
<dbReference type="SUPFAM" id="SSF57667">
    <property type="entry name" value="beta-beta-alpha zinc fingers"/>
    <property type="match status" value="1"/>
</dbReference>
<evidence type="ECO:0000256" key="1">
    <source>
        <dbReference type="PROSITE-ProRule" id="PRU00042"/>
    </source>
</evidence>
<dbReference type="PROSITE" id="PS00028">
    <property type="entry name" value="ZINC_FINGER_C2H2_1"/>
    <property type="match status" value="1"/>
</dbReference>
<dbReference type="Proteomes" id="UP000596661">
    <property type="component" value="Unassembled WGS sequence"/>
</dbReference>
<dbReference type="GO" id="GO:0009736">
    <property type="term" value="P:cytokinin-activated signaling pathway"/>
    <property type="evidence" value="ECO:0007669"/>
    <property type="project" value="TreeGrafter"/>
</dbReference>
<dbReference type="GO" id="GO:0003700">
    <property type="term" value="F:DNA-binding transcription factor activity"/>
    <property type="evidence" value="ECO:0007669"/>
    <property type="project" value="TreeGrafter"/>
</dbReference>
<dbReference type="EnsemblPlants" id="novel_model_6775_5bd9a17a.8.5bd9b13d">
    <property type="protein sequence ID" value="cds.novel_model_6775_5bd9a17a.8.5bd9b13d"/>
    <property type="gene ID" value="novel_gene_3576_5bd9a17a"/>
</dbReference>
<accession>A0A803R9P3</accession>
<feature type="domain" description="C2H2-type" evidence="2">
    <location>
        <begin position="58"/>
        <end position="85"/>
    </location>
</feature>
<proteinExistence type="predicted"/>
<keyword evidence="1" id="KW-0863">Zinc-finger</keyword>
<dbReference type="GO" id="GO:0010090">
    <property type="term" value="P:trichome morphogenesis"/>
    <property type="evidence" value="ECO:0007669"/>
    <property type="project" value="InterPro"/>
</dbReference>
<evidence type="ECO:0000313" key="3">
    <source>
        <dbReference type="EnsemblPlants" id="cds.novel_model_6775_5bd9a17a.8.5bd9b13d"/>
    </source>
</evidence>
<sequence length="145" mass="16819">MREKSLRLFGFEVNLYSDGKSHSEENRSLMSIDEVGSEAEHTDAKSDGSVCQLEQKKHRCEFCHRDFMNSQALGGHQSAHRKERLKKKRMLLQTKKAKLYPQPKECPTGLTFYHSTQCYIDFSSSKLAFYREPFISFNSSDQNQV</sequence>
<dbReference type="AlphaFoldDB" id="A0A803R9P3"/>
<name>A0A803R9P3_CANSA</name>
<dbReference type="InterPro" id="IPR036236">
    <property type="entry name" value="Znf_C2H2_sf"/>
</dbReference>
<dbReference type="PROSITE" id="PS50157">
    <property type="entry name" value="ZINC_FINGER_C2H2_2"/>
    <property type="match status" value="1"/>
</dbReference>